<accession>A0ABP7YI49</accession>
<evidence type="ECO:0008006" key="4">
    <source>
        <dbReference type="Google" id="ProtNLM"/>
    </source>
</evidence>
<dbReference type="Proteomes" id="UP001501333">
    <property type="component" value="Unassembled WGS sequence"/>
</dbReference>
<evidence type="ECO:0000313" key="3">
    <source>
        <dbReference type="Proteomes" id="UP001501333"/>
    </source>
</evidence>
<evidence type="ECO:0000313" key="2">
    <source>
        <dbReference type="EMBL" id="GAA4136361.1"/>
    </source>
</evidence>
<keyword evidence="1" id="KW-0472">Membrane</keyword>
<comment type="caution">
    <text evidence="2">The sequence shown here is derived from an EMBL/GenBank/DDBJ whole genome shotgun (WGS) entry which is preliminary data.</text>
</comment>
<sequence length="157" mass="18738">MIYEKSLEDEIDWKVIDQLHTATNFFASTSTELKKLYFTLIAIAIPTLIKLSQDSLDKSLFISIFTLTILFWLLDSYTYFYQDKLREKMNILFNQIKKRNTVINEKDESNNKEIIIETNRTSKGRIWRSLFNNSMLLYLFMFTITIIGSILFWKDFI</sequence>
<keyword evidence="1" id="KW-1133">Transmembrane helix</keyword>
<feature type="transmembrane region" description="Helical" evidence="1">
    <location>
        <begin position="59"/>
        <end position="80"/>
    </location>
</feature>
<organism evidence="2 3">
    <name type="scientific">Flavobacterium chungbukense</name>
    <dbReference type="NCBI Taxonomy" id="877464"/>
    <lineage>
        <taxon>Bacteria</taxon>
        <taxon>Pseudomonadati</taxon>
        <taxon>Bacteroidota</taxon>
        <taxon>Flavobacteriia</taxon>
        <taxon>Flavobacteriales</taxon>
        <taxon>Flavobacteriaceae</taxon>
        <taxon>Flavobacterium</taxon>
    </lineage>
</organism>
<dbReference type="RefSeq" id="WP_229350198.1">
    <property type="nucleotide sequence ID" value="NZ_BAABAO010000013.1"/>
</dbReference>
<evidence type="ECO:0000256" key="1">
    <source>
        <dbReference type="SAM" id="Phobius"/>
    </source>
</evidence>
<feature type="transmembrane region" description="Helical" evidence="1">
    <location>
        <begin position="135"/>
        <end position="153"/>
    </location>
</feature>
<protein>
    <recommendedName>
        <fullName evidence="4">SMODS and SLOG-associating 2TM effector domain-containing protein</fullName>
    </recommendedName>
</protein>
<keyword evidence="1" id="KW-0812">Transmembrane</keyword>
<proteinExistence type="predicted"/>
<reference evidence="3" key="1">
    <citation type="journal article" date="2019" name="Int. J. Syst. Evol. Microbiol.">
        <title>The Global Catalogue of Microorganisms (GCM) 10K type strain sequencing project: providing services to taxonomists for standard genome sequencing and annotation.</title>
        <authorList>
            <consortium name="The Broad Institute Genomics Platform"/>
            <consortium name="The Broad Institute Genome Sequencing Center for Infectious Disease"/>
            <person name="Wu L."/>
            <person name="Ma J."/>
        </authorList>
    </citation>
    <scope>NUCLEOTIDE SEQUENCE [LARGE SCALE GENOMIC DNA]</scope>
    <source>
        <strain evidence="3">JCM 17386</strain>
    </source>
</reference>
<keyword evidence="3" id="KW-1185">Reference proteome</keyword>
<name>A0ABP7YI49_9FLAO</name>
<gene>
    <name evidence="2" type="ORF">GCM10022250_32940</name>
</gene>
<dbReference type="EMBL" id="BAABAO010000013">
    <property type="protein sequence ID" value="GAA4136361.1"/>
    <property type="molecule type" value="Genomic_DNA"/>
</dbReference>